<dbReference type="SUPFAM" id="SSF50956">
    <property type="entry name" value="Thermostable phytase (3-phytase)"/>
    <property type="match status" value="1"/>
</dbReference>
<dbReference type="GO" id="GO:0016158">
    <property type="term" value="F:inositol hexakisphosphate 3-phosphatase activity"/>
    <property type="evidence" value="ECO:0007669"/>
    <property type="project" value="InterPro"/>
</dbReference>
<feature type="domain" description="BPP" evidence="1">
    <location>
        <begin position="41"/>
        <end position="370"/>
    </location>
</feature>
<dbReference type="PROSITE" id="PS51662">
    <property type="entry name" value="BP_PHYTASE"/>
    <property type="match status" value="1"/>
</dbReference>
<name>A0A7X9NZ90_9BACT</name>
<proteinExistence type="predicted"/>
<comment type="caution">
    <text evidence="2">The sequence shown here is derived from an EMBL/GenBank/DDBJ whole genome shotgun (WGS) entry which is preliminary data.</text>
</comment>
<protein>
    <submittedName>
        <fullName evidence="2">Phytase</fullName>
    </submittedName>
</protein>
<gene>
    <name evidence="2" type="ORF">HHU12_01625</name>
</gene>
<accession>A0A7X9NZ90</accession>
<organism evidence="2 3">
    <name type="scientific">Flammeovirga aprica JL-4</name>
    <dbReference type="NCBI Taxonomy" id="694437"/>
    <lineage>
        <taxon>Bacteria</taxon>
        <taxon>Pseudomonadati</taxon>
        <taxon>Bacteroidota</taxon>
        <taxon>Cytophagia</taxon>
        <taxon>Cytophagales</taxon>
        <taxon>Flammeovirgaceae</taxon>
        <taxon>Flammeovirga</taxon>
    </lineage>
</organism>
<dbReference type="AlphaFoldDB" id="A0A7X9NZ90"/>
<evidence type="ECO:0000313" key="3">
    <source>
        <dbReference type="Proteomes" id="UP000576082"/>
    </source>
</evidence>
<dbReference type="RefSeq" id="WP_169654398.1">
    <property type="nucleotide sequence ID" value="NZ_JABANE010000003.1"/>
</dbReference>
<dbReference type="PROSITE" id="PS51257">
    <property type="entry name" value="PROKAR_LIPOPROTEIN"/>
    <property type="match status" value="1"/>
</dbReference>
<evidence type="ECO:0000259" key="1">
    <source>
        <dbReference type="PROSITE" id="PS51662"/>
    </source>
</evidence>
<dbReference type="InterPro" id="IPR011042">
    <property type="entry name" value="6-blade_b-propeller_TolB-like"/>
</dbReference>
<dbReference type="Pfam" id="PF02333">
    <property type="entry name" value="Phytase"/>
    <property type="match status" value="1"/>
</dbReference>
<dbReference type="InterPro" id="IPR003431">
    <property type="entry name" value="B-propeller_Phytase"/>
</dbReference>
<keyword evidence="3" id="KW-1185">Reference proteome</keyword>
<dbReference type="Proteomes" id="UP000576082">
    <property type="component" value="Unassembled WGS sequence"/>
</dbReference>
<reference evidence="2 3" key="1">
    <citation type="submission" date="2020-04" db="EMBL/GenBank/DDBJ databases">
        <title>Flammeovirga sp. SR4, a novel species isolated from seawater.</title>
        <authorList>
            <person name="Wang X."/>
        </authorList>
    </citation>
    <scope>NUCLEOTIDE SEQUENCE [LARGE SCALE GENOMIC DNA]</scope>
    <source>
        <strain evidence="2 3">ATCC 23126</strain>
    </source>
</reference>
<evidence type="ECO:0000313" key="2">
    <source>
        <dbReference type="EMBL" id="NME66651.1"/>
    </source>
</evidence>
<sequence length="374" mass="41164">MKFITNLILITFTAALVISCETSQQRYKDPRDHDSAMKVAYDMQSKIAHAVTADAETVPVNSPVDADAADDPAIWYNATHPEQSVIIGTDKKQGVYTYNLKGEQLDFIGCGKANNVDVRSQAVVGGDTLTLVSASNRTYHNVSIFTMDSVGKLTEIKLPKEVLLDDSYGFCMYQDTASTPYFIMNSKDGTIKQFELTLKEDKSGELSLVRTFSVPSQPEGMVADDATGILYVGEEAKGVWKVDLNDSASKMEFIKATSIENNEALVADIEGIAIYKTGEKTGYLVASSQGNFTYALFSLETEKYLKSFKIVSGEFDGVEETDGLEVCNMPMGEQYKKGILVVQDGFNYDGDSLKAQNFKIISWEKVQNIIDQAI</sequence>
<dbReference type="EMBL" id="JABANE010000003">
    <property type="protein sequence ID" value="NME66651.1"/>
    <property type="molecule type" value="Genomic_DNA"/>
</dbReference>
<dbReference type="Gene3D" id="2.120.10.30">
    <property type="entry name" value="TolB, C-terminal domain"/>
    <property type="match status" value="1"/>
</dbReference>